<sequence>MDPLRIYALLQEACQSLEQSGDFAIAAHVGHSMALIEQKYGVGEDHLDGDSRSLQP</sequence>
<dbReference type="EMBL" id="JBHRXP010000001">
    <property type="protein sequence ID" value="MFC3579064.1"/>
    <property type="molecule type" value="Genomic_DNA"/>
</dbReference>
<evidence type="ECO:0000313" key="2">
    <source>
        <dbReference type="Proteomes" id="UP001595713"/>
    </source>
</evidence>
<keyword evidence="2" id="KW-1185">Reference proteome</keyword>
<organism evidence="1 2">
    <name type="scientific">Sphingomonas hylomeconis</name>
    <dbReference type="NCBI Taxonomy" id="1395958"/>
    <lineage>
        <taxon>Bacteria</taxon>
        <taxon>Pseudomonadati</taxon>
        <taxon>Pseudomonadota</taxon>
        <taxon>Alphaproteobacteria</taxon>
        <taxon>Sphingomonadales</taxon>
        <taxon>Sphingomonadaceae</taxon>
        <taxon>Sphingomonas</taxon>
    </lineage>
</organism>
<reference evidence="2" key="1">
    <citation type="journal article" date="2019" name="Int. J. Syst. Evol. Microbiol.">
        <title>The Global Catalogue of Microorganisms (GCM) 10K type strain sequencing project: providing services to taxonomists for standard genome sequencing and annotation.</title>
        <authorList>
            <consortium name="The Broad Institute Genomics Platform"/>
            <consortium name="The Broad Institute Genome Sequencing Center for Infectious Disease"/>
            <person name="Wu L."/>
            <person name="Ma J."/>
        </authorList>
    </citation>
    <scope>NUCLEOTIDE SEQUENCE [LARGE SCALE GENOMIC DNA]</scope>
    <source>
        <strain evidence="2">KCTC 42739</strain>
    </source>
</reference>
<accession>A0ABV7SSS9</accession>
<dbReference type="Proteomes" id="UP001595713">
    <property type="component" value="Unassembled WGS sequence"/>
</dbReference>
<dbReference type="RefSeq" id="WP_261295090.1">
    <property type="nucleotide sequence ID" value="NZ_JANQBK010000013.1"/>
</dbReference>
<protein>
    <submittedName>
        <fullName evidence="1">Uncharacterized protein</fullName>
    </submittedName>
</protein>
<gene>
    <name evidence="1" type="ORF">ACFONA_02710</name>
</gene>
<comment type="caution">
    <text evidence="1">The sequence shown here is derived from an EMBL/GenBank/DDBJ whole genome shotgun (WGS) entry which is preliminary data.</text>
</comment>
<proteinExistence type="predicted"/>
<evidence type="ECO:0000313" key="1">
    <source>
        <dbReference type="EMBL" id="MFC3579064.1"/>
    </source>
</evidence>
<name>A0ABV7SSS9_9SPHN</name>